<proteinExistence type="predicted"/>
<dbReference type="PANTHER" id="PTHR36438:SF1">
    <property type="entry name" value="IRON-SULFUR CLUSTER REPAIR PROTEIN YTFE"/>
    <property type="match status" value="1"/>
</dbReference>
<keyword evidence="4" id="KW-0408">Iron</keyword>
<dbReference type="OrthoDB" id="9797132at2"/>
<organism evidence="6 7">
    <name type="scientific">Paenibacillus solani</name>
    <dbReference type="NCBI Taxonomy" id="1705565"/>
    <lineage>
        <taxon>Bacteria</taxon>
        <taxon>Bacillati</taxon>
        <taxon>Bacillota</taxon>
        <taxon>Bacilli</taxon>
        <taxon>Bacillales</taxon>
        <taxon>Paenibacillaceae</taxon>
        <taxon>Paenibacillus</taxon>
    </lineage>
</organism>
<dbReference type="Proteomes" id="UP000036932">
    <property type="component" value="Unassembled WGS sequence"/>
</dbReference>
<dbReference type="PATRIC" id="fig|1705565.3.peg.3605"/>
<dbReference type="EMBL" id="LIUT01000001">
    <property type="protein sequence ID" value="KOR89166.1"/>
    <property type="molecule type" value="Genomic_DNA"/>
</dbReference>
<comment type="caution">
    <text evidence="6">The sequence shown here is derived from an EMBL/GenBank/DDBJ whole genome shotgun (WGS) entry which is preliminary data.</text>
</comment>
<dbReference type="Pfam" id="PF01814">
    <property type="entry name" value="Hemerythrin"/>
    <property type="match status" value="1"/>
</dbReference>
<dbReference type="Gene3D" id="1.10.3910.10">
    <property type="entry name" value="SP0561-like"/>
    <property type="match status" value="1"/>
</dbReference>
<evidence type="ECO:0000256" key="2">
    <source>
        <dbReference type="ARBA" id="ARBA00022490"/>
    </source>
</evidence>
<dbReference type="InterPro" id="IPR019903">
    <property type="entry name" value="RIC_family"/>
</dbReference>
<dbReference type="AlphaFoldDB" id="A0A0M1P3V3"/>
<name>A0A0M1P3V3_9BACL</name>
<gene>
    <name evidence="6" type="ORF">AM231_08320</name>
</gene>
<feature type="domain" description="Hemerythrin-like" evidence="5">
    <location>
        <begin position="85"/>
        <end position="227"/>
    </location>
</feature>
<keyword evidence="7" id="KW-1185">Reference proteome</keyword>
<dbReference type="PANTHER" id="PTHR36438">
    <property type="entry name" value="IRON-SULFUR CLUSTER REPAIR PROTEIN YTFE"/>
    <property type="match status" value="1"/>
</dbReference>
<evidence type="ECO:0000313" key="7">
    <source>
        <dbReference type="Proteomes" id="UP000036932"/>
    </source>
</evidence>
<dbReference type="Gene3D" id="1.20.120.520">
    <property type="entry name" value="nmb1532 protein domain like"/>
    <property type="match status" value="1"/>
</dbReference>
<dbReference type="NCBIfam" id="TIGR03652">
    <property type="entry name" value="FeS_repair_RIC"/>
    <property type="match status" value="1"/>
</dbReference>
<dbReference type="Pfam" id="PF04405">
    <property type="entry name" value="ScdA_N"/>
    <property type="match status" value="1"/>
</dbReference>
<dbReference type="GO" id="GO:0046872">
    <property type="term" value="F:metal ion binding"/>
    <property type="evidence" value="ECO:0007669"/>
    <property type="project" value="UniProtKB-KW"/>
</dbReference>
<evidence type="ECO:0000259" key="5">
    <source>
        <dbReference type="Pfam" id="PF01814"/>
    </source>
</evidence>
<dbReference type="InterPro" id="IPR012312">
    <property type="entry name" value="Hemerythrin-like"/>
</dbReference>
<evidence type="ECO:0000313" key="6">
    <source>
        <dbReference type="EMBL" id="KOR89166.1"/>
    </source>
</evidence>
<evidence type="ECO:0000256" key="4">
    <source>
        <dbReference type="ARBA" id="ARBA00023004"/>
    </source>
</evidence>
<evidence type="ECO:0000256" key="1">
    <source>
        <dbReference type="ARBA" id="ARBA00004496"/>
    </source>
</evidence>
<comment type="subcellular location">
    <subcellularLocation>
        <location evidence="1">Cytoplasm</location>
    </subcellularLocation>
</comment>
<keyword evidence="2" id="KW-0963">Cytoplasm</keyword>
<evidence type="ECO:0000256" key="3">
    <source>
        <dbReference type="ARBA" id="ARBA00022723"/>
    </source>
</evidence>
<keyword evidence="3" id="KW-0479">Metal-binding</keyword>
<reference evidence="7" key="1">
    <citation type="submission" date="2015-08" db="EMBL/GenBank/DDBJ databases">
        <title>Genome sequencing project for genomic taxonomy and phylogenomics of Bacillus-like bacteria.</title>
        <authorList>
            <person name="Liu B."/>
            <person name="Wang J."/>
            <person name="Zhu Y."/>
            <person name="Liu G."/>
            <person name="Chen Q."/>
            <person name="Chen Z."/>
            <person name="Lan J."/>
            <person name="Che J."/>
            <person name="Ge C."/>
            <person name="Shi H."/>
            <person name="Pan Z."/>
            <person name="Liu X."/>
        </authorList>
    </citation>
    <scope>NUCLEOTIDE SEQUENCE [LARGE SCALE GENOMIC DNA]</scope>
    <source>
        <strain evidence="7">FJAT-22460</strain>
    </source>
</reference>
<protein>
    <submittedName>
        <fullName evidence="6">Iron-sulfur cluster repair di-iron protein</fullName>
    </submittedName>
</protein>
<accession>A0A0M1P3V3</accession>
<dbReference type="GO" id="GO:0005737">
    <property type="term" value="C:cytoplasm"/>
    <property type="evidence" value="ECO:0007669"/>
    <property type="project" value="UniProtKB-SubCell"/>
</dbReference>
<dbReference type="RefSeq" id="WP_054402213.1">
    <property type="nucleotide sequence ID" value="NZ_LIUT01000001.1"/>
</dbReference>
<sequence>MSSFTLQTLVSDIVTAVPQTADVFRSLRIDFCCGGQVPLEEAAKQRQLDPAAVLKQVQSLENKFADYLESRPSSLKEAELIEYIQEKHHAFLREELPALTPYVTKLARVHGDRRPELLEVQKLFSGLKQELLDHTQDEDDQVFPLILKFVTDPNPQTAEQLKPHVSELEQEHAQAGQILQELRDVTTDYELPADACGTYRLVYQRLAMLEKDTFEHIHLENNVLFERIRAAV</sequence>
<dbReference type="InterPro" id="IPR038062">
    <property type="entry name" value="ScdA-like_N_sf"/>
</dbReference>